<evidence type="ECO:0000256" key="1">
    <source>
        <dbReference type="SAM" id="SignalP"/>
    </source>
</evidence>
<protein>
    <recommendedName>
        <fullName evidence="4">YfdX family protein</fullName>
    </recommendedName>
</protein>
<dbReference type="EMBL" id="JADIMV010000036">
    <property type="protein sequence ID" value="MBO8439387.1"/>
    <property type="molecule type" value="Genomic_DNA"/>
</dbReference>
<reference evidence="2" key="1">
    <citation type="submission" date="2020-10" db="EMBL/GenBank/DDBJ databases">
        <authorList>
            <person name="Gilroy R."/>
        </authorList>
    </citation>
    <scope>NUCLEOTIDE SEQUENCE</scope>
    <source>
        <strain evidence="2">3924</strain>
    </source>
</reference>
<evidence type="ECO:0000313" key="3">
    <source>
        <dbReference type="Proteomes" id="UP000712007"/>
    </source>
</evidence>
<reference evidence="2" key="2">
    <citation type="journal article" date="2021" name="PeerJ">
        <title>Extensive microbial diversity within the chicken gut microbiome revealed by metagenomics and culture.</title>
        <authorList>
            <person name="Gilroy R."/>
            <person name="Ravi A."/>
            <person name="Getino M."/>
            <person name="Pursley I."/>
            <person name="Horton D.L."/>
            <person name="Alikhan N.F."/>
            <person name="Baker D."/>
            <person name="Gharbi K."/>
            <person name="Hall N."/>
            <person name="Watson M."/>
            <person name="Adriaenssens E.M."/>
            <person name="Foster-Nyarko E."/>
            <person name="Jarju S."/>
            <person name="Secka A."/>
            <person name="Antonio M."/>
            <person name="Oren A."/>
            <person name="Chaudhuri R.R."/>
            <person name="La Ragione R."/>
            <person name="Hildebrand F."/>
            <person name="Pallen M.J."/>
        </authorList>
    </citation>
    <scope>NUCLEOTIDE SEQUENCE</scope>
    <source>
        <strain evidence="2">3924</strain>
    </source>
</reference>
<feature type="signal peptide" evidence="1">
    <location>
        <begin position="1"/>
        <end position="20"/>
    </location>
</feature>
<organism evidence="2 3">
    <name type="scientific">Candidatus Aphodosoma intestinipullorum</name>
    <dbReference type="NCBI Taxonomy" id="2840674"/>
    <lineage>
        <taxon>Bacteria</taxon>
        <taxon>Pseudomonadati</taxon>
        <taxon>Bacteroidota</taxon>
        <taxon>Bacteroidia</taxon>
        <taxon>Bacteroidales</taxon>
        <taxon>Candidatus Aphodosoma</taxon>
    </lineage>
</organism>
<keyword evidence="1" id="KW-0732">Signal</keyword>
<comment type="caution">
    <text evidence="2">The sequence shown here is derived from an EMBL/GenBank/DDBJ whole genome shotgun (WGS) entry which is preliminary data.</text>
</comment>
<dbReference type="AlphaFoldDB" id="A0A940DK47"/>
<dbReference type="Proteomes" id="UP000712007">
    <property type="component" value="Unassembled WGS sequence"/>
</dbReference>
<evidence type="ECO:0008006" key="4">
    <source>
        <dbReference type="Google" id="ProtNLM"/>
    </source>
</evidence>
<sequence length="225" mass="25245">MNFKTIIAAVLLAVLPCALSAQTPKDLAKERKQIEKYSEQELNSRATKSARKEAKRLKKEGWIVSPGALPMDKQLDRAYKMQYEYDDNNYPKYIMAEAQSIGQNYDAAKLQALELAKQNLAGQIESDMAALIDNDVDNRQLSADEAASIVKTLSASTDVIKQKLGRVMPVMECYRTLRNGNKEVLVRIAYNSEAAKRMAIDNIKKELADESGKLRERLNAMLGQE</sequence>
<gene>
    <name evidence="2" type="ORF">IAC51_01920</name>
</gene>
<proteinExistence type="predicted"/>
<accession>A0A940DK47</accession>
<name>A0A940DK47_9BACT</name>
<evidence type="ECO:0000313" key="2">
    <source>
        <dbReference type="EMBL" id="MBO8439387.1"/>
    </source>
</evidence>
<feature type="chain" id="PRO_5037460161" description="YfdX family protein" evidence="1">
    <location>
        <begin position="21"/>
        <end position="225"/>
    </location>
</feature>